<evidence type="ECO:0000259" key="1">
    <source>
        <dbReference type="PROSITE" id="PS50164"/>
    </source>
</evidence>
<evidence type="ECO:0000313" key="2">
    <source>
        <dbReference type="EMBL" id="KAF1085005.1"/>
    </source>
</evidence>
<dbReference type="OrthoDB" id="1903187at2"/>
<comment type="caution">
    <text evidence="2">The sequence shown here is derived from an EMBL/GenBank/DDBJ whole genome shotgun (WGS) entry which is preliminary data.</text>
</comment>
<dbReference type="AlphaFoldDB" id="A0A9D2WP57"/>
<dbReference type="InterPro" id="IPR000305">
    <property type="entry name" value="GIY-YIG_endonuc"/>
</dbReference>
<name>A0A9D2WP57_9FIRM</name>
<evidence type="ECO:0000313" key="3">
    <source>
        <dbReference type="Proteomes" id="UP000798488"/>
    </source>
</evidence>
<dbReference type="SUPFAM" id="SSF82771">
    <property type="entry name" value="GIY-YIG endonuclease"/>
    <property type="match status" value="1"/>
</dbReference>
<proteinExistence type="predicted"/>
<dbReference type="CDD" id="cd00719">
    <property type="entry name" value="GIY-YIG_SF"/>
    <property type="match status" value="1"/>
</dbReference>
<protein>
    <recommendedName>
        <fullName evidence="1">GIY-YIG domain-containing protein</fullName>
    </recommendedName>
</protein>
<dbReference type="InterPro" id="IPR035901">
    <property type="entry name" value="GIY-YIG_endonuc_sf"/>
</dbReference>
<organism evidence="2 3">
    <name type="scientific">Sporotomaculum syntrophicum</name>
    <dbReference type="NCBI Taxonomy" id="182264"/>
    <lineage>
        <taxon>Bacteria</taxon>
        <taxon>Bacillati</taxon>
        <taxon>Bacillota</taxon>
        <taxon>Clostridia</taxon>
        <taxon>Eubacteriales</taxon>
        <taxon>Desulfallaceae</taxon>
        <taxon>Sporotomaculum</taxon>
    </lineage>
</organism>
<sequence>MYLSQSQKRQIMKSFSELEEKIDSYGRCSYKLKYKDVHRKEIAREFSHTGNGYVYGVDLPDYSKLADSRGWVNIRDFSETKLRDIVTKAINYYGGSAISLEINSPRVALKEQTFVKPDNTQAGQITNVPSIKHRIIRNIITYKQSDLKQRDFWAKKCEGFESGIYIYQFDNTSIPYPYNFNEVFYIGKAKNLAERLLHHFTVDNRLKLIEGKQCLEWFYHNYYQSKKYSFNIRIFSTSLSEVDQIESLLIGMFALKFGAAPICNSNVSREKFKRNYELASRSIKQLVGNILDLIS</sequence>
<dbReference type="RefSeq" id="WP_161821534.1">
    <property type="nucleotide sequence ID" value="NZ_LSRS01000003.1"/>
</dbReference>
<dbReference type="Proteomes" id="UP000798488">
    <property type="component" value="Unassembled WGS sequence"/>
</dbReference>
<dbReference type="PROSITE" id="PS50164">
    <property type="entry name" value="GIY_YIG"/>
    <property type="match status" value="1"/>
</dbReference>
<reference evidence="2" key="1">
    <citation type="submission" date="2016-02" db="EMBL/GenBank/DDBJ databases">
        <title>Draft Genome Sequence of Sporotomaculum syntrophicum Strain FB, a Syntrophic Benzoate Degrader.</title>
        <authorList>
            <person name="Nobu M.K."/>
            <person name="Narihiro T."/>
            <person name="Qiu Y.-L."/>
            <person name="Ohashi A."/>
            <person name="Liu W.-T."/>
            <person name="Yuji S."/>
        </authorList>
    </citation>
    <scope>NUCLEOTIDE SEQUENCE</scope>
    <source>
        <strain evidence="2">FB</strain>
    </source>
</reference>
<dbReference type="EMBL" id="LSRS01000003">
    <property type="protein sequence ID" value="KAF1085005.1"/>
    <property type="molecule type" value="Genomic_DNA"/>
</dbReference>
<gene>
    <name evidence="2" type="ORF">SPSYN_01141</name>
</gene>
<accession>A0A9D2WP57</accession>
<keyword evidence="3" id="KW-1185">Reference proteome</keyword>
<feature type="domain" description="GIY-YIG" evidence="1">
    <location>
        <begin position="162"/>
        <end position="259"/>
    </location>
</feature>